<dbReference type="OrthoDB" id="1798756at2"/>
<dbReference type="GO" id="GO:0003677">
    <property type="term" value="F:DNA binding"/>
    <property type="evidence" value="ECO:0007669"/>
    <property type="project" value="InterPro"/>
</dbReference>
<keyword evidence="3" id="KW-1185">Reference proteome</keyword>
<dbReference type="AlphaFoldDB" id="A0A1T2X9X9"/>
<dbReference type="PROSITE" id="PS50943">
    <property type="entry name" value="HTH_CROC1"/>
    <property type="match status" value="1"/>
</dbReference>
<dbReference type="InterPro" id="IPR001387">
    <property type="entry name" value="Cro/C1-type_HTH"/>
</dbReference>
<evidence type="ECO:0000259" key="1">
    <source>
        <dbReference type="PROSITE" id="PS50943"/>
    </source>
</evidence>
<dbReference type="STRING" id="1324314.BVG16_15835"/>
<comment type="caution">
    <text evidence="2">The sequence shown here is derived from an EMBL/GenBank/DDBJ whole genome shotgun (WGS) entry which is preliminary data.</text>
</comment>
<dbReference type="Proteomes" id="UP000190188">
    <property type="component" value="Unassembled WGS sequence"/>
</dbReference>
<dbReference type="SMART" id="SM00530">
    <property type="entry name" value="HTH_XRE"/>
    <property type="match status" value="1"/>
</dbReference>
<dbReference type="SUPFAM" id="SSF47413">
    <property type="entry name" value="lambda repressor-like DNA-binding domains"/>
    <property type="match status" value="1"/>
</dbReference>
<name>A0A1T2X9X9_9BACL</name>
<dbReference type="CDD" id="cd00093">
    <property type="entry name" value="HTH_XRE"/>
    <property type="match status" value="1"/>
</dbReference>
<sequence>MSSVPVYMINTLRSLRTKLGYSQNEAALMLGISVKTLQGWEKNAERIPYEKIKLIERVYKTPQNYIFFGKESAFSEILKKYKAV</sequence>
<proteinExistence type="predicted"/>
<dbReference type="Gene3D" id="1.10.260.40">
    <property type="entry name" value="lambda repressor-like DNA-binding domains"/>
    <property type="match status" value="1"/>
</dbReference>
<reference evidence="2 3" key="1">
    <citation type="submission" date="2017-01" db="EMBL/GenBank/DDBJ databases">
        <title>Genome analysis of Paenibacillus selenitrireducens ES3-24.</title>
        <authorList>
            <person name="Xu D."/>
            <person name="Yao R."/>
            <person name="Zheng S."/>
        </authorList>
    </citation>
    <scope>NUCLEOTIDE SEQUENCE [LARGE SCALE GENOMIC DNA]</scope>
    <source>
        <strain evidence="2 3">ES3-24</strain>
    </source>
</reference>
<evidence type="ECO:0000313" key="3">
    <source>
        <dbReference type="Proteomes" id="UP000190188"/>
    </source>
</evidence>
<dbReference type="EMBL" id="MSZX01000006">
    <property type="protein sequence ID" value="OPA76648.1"/>
    <property type="molecule type" value="Genomic_DNA"/>
</dbReference>
<dbReference type="InterPro" id="IPR010982">
    <property type="entry name" value="Lambda_DNA-bd_dom_sf"/>
</dbReference>
<organism evidence="2 3">
    <name type="scientific">Paenibacillus selenitireducens</name>
    <dbReference type="NCBI Taxonomy" id="1324314"/>
    <lineage>
        <taxon>Bacteria</taxon>
        <taxon>Bacillati</taxon>
        <taxon>Bacillota</taxon>
        <taxon>Bacilli</taxon>
        <taxon>Bacillales</taxon>
        <taxon>Paenibacillaceae</taxon>
        <taxon>Paenibacillus</taxon>
    </lineage>
</organism>
<protein>
    <submittedName>
        <fullName evidence="2">Transcriptional regulator</fullName>
    </submittedName>
</protein>
<gene>
    <name evidence="2" type="ORF">BVG16_15835</name>
</gene>
<accession>A0A1T2X9X9</accession>
<dbReference type="RefSeq" id="WP_078499663.1">
    <property type="nucleotide sequence ID" value="NZ_MSZX01000006.1"/>
</dbReference>
<dbReference type="Pfam" id="PF01381">
    <property type="entry name" value="HTH_3"/>
    <property type="match status" value="1"/>
</dbReference>
<feature type="domain" description="HTH cro/C1-type" evidence="1">
    <location>
        <begin position="12"/>
        <end position="66"/>
    </location>
</feature>
<evidence type="ECO:0000313" key="2">
    <source>
        <dbReference type="EMBL" id="OPA76648.1"/>
    </source>
</evidence>